<evidence type="ECO:0000313" key="6">
    <source>
        <dbReference type="EMBL" id="RDB31386.1"/>
    </source>
</evidence>
<name>A0A369KK62_9BACT</name>
<proteinExistence type="inferred from homology"/>
<dbReference type="Gene3D" id="1.10.287.310">
    <property type="match status" value="1"/>
</dbReference>
<dbReference type="HAMAP" id="MF_00374">
    <property type="entry name" value="Ribosomal_uL29"/>
    <property type="match status" value="1"/>
</dbReference>
<comment type="similarity">
    <text evidence="1 5">Belongs to the universal ribosomal protein uL29 family.</text>
</comment>
<dbReference type="OrthoDB" id="290893at2"/>
<dbReference type="Proteomes" id="UP000253816">
    <property type="component" value="Unassembled WGS sequence"/>
</dbReference>
<dbReference type="InterPro" id="IPR001854">
    <property type="entry name" value="Ribosomal_uL29"/>
</dbReference>
<sequence>MGSREDLSELSEIELKNRLRAVRRDLFFLSGEYSLARRVPKPHQLKLLRKTIARLLTEQRARFLRGGDRHVG</sequence>
<dbReference type="GO" id="GO:0005840">
    <property type="term" value="C:ribosome"/>
    <property type="evidence" value="ECO:0007669"/>
    <property type="project" value="UniProtKB-KW"/>
</dbReference>
<organism evidence="6 7">
    <name type="scientific">Candidatus Similichlamydia laticola</name>
    <dbReference type="NCBI Taxonomy" id="2170265"/>
    <lineage>
        <taxon>Bacteria</taxon>
        <taxon>Pseudomonadati</taxon>
        <taxon>Chlamydiota</taxon>
        <taxon>Chlamydiia</taxon>
        <taxon>Parachlamydiales</taxon>
        <taxon>Candidatus Parilichlamydiaceae</taxon>
        <taxon>Candidatus Similichlamydia</taxon>
    </lineage>
</organism>
<keyword evidence="7" id="KW-1185">Reference proteome</keyword>
<dbReference type="GO" id="GO:1990904">
    <property type="term" value="C:ribonucleoprotein complex"/>
    <property type="evidence" value="ECO:0007669"/>
    <property type="project" value="UniProtKB-KW"/>
</dbReference>
<keyword evidence="2 5" id="KW-0689">Ribosomal protein</keyword>
<reference evidence="6 7" key="1">
    <citation type="submission" date="2018-07" db="EMBL/GenBank/DDBJ databases">
        <title>Comparative genomics of the Candidatus Parilichlamydiaceae reveals evidence of convergent evolution and genome reduction in the phylum Chlamydiae.</title>
        <authorList>
            <person name="Taylor-Brown A."/>
            <person name="Polkinghorne A."/>
        </authorList>
    </citation>
    <scope>NUCLEOTIDE SEQUENCE [LARGE SCALE GENOMIC DNA]</scope>
    <source>
        <strain evidence="6 7">Hat2</strain>
    </source>
</reference>
<evidence type="ECO:0000256" key="5">
    <source>
        <dbReference type="HAMAP-Rule" id="MF_00374"/>
    </source>
</evidence>
<dbReference type="NCBIfam" id="TIGR00012">
    <property type="entry name" value="L29"/>
    <property type="match status" value="1"/>
</dbReference>
<dbReference type="GO" id="GO:0006412">
    <property type="term" value="P:translation"/>
    <property type="evidence" value="ECO:0007669"/>
    <property type="project" value="UniProtKB-UniRule"/>
</dbReference>
<dbReference type="InterPro" id="IPR018254">
    <property type="entry name" value="Ribosomal_uL29_CS"/>
</dbReference>
<dbReference type="Pfam" id="PF00831">
    <property type="entry name" value="Ribosomal_L29"/>
    <property type="match status" value="1"/>
</dbReference>
<evidence type="ECO:0000256" key="4">
    <source>
        <dbReference type="ARBA" id="ARBA00035204"/>
    </source>
</evidence>
<evidence type="ECO:0000256" key="3">
    <source>
        <dbReference type="ARBA" id="ARBA00023274"/>
    </source>
</evidence>
<accession>A0A369KK62</accession>
<dbReference type="RefSeq" id="WP_114544439.1">
    <property type="nucleotide sequence ID" value="NZ_QQBG01000017.1"/>
</dbReference>
<evidence type="ECO:0000256" key="2">
    <source>
        <dbReference type="ARBA" id="ARBA00022980"/>
    </source>
</evidence>
<gene>
    <name evidence="5" type="primary">rpmC</name>
    <name evidence="6" type="ORF">HAT2_00509</name>
</gene>
<protein>
    <recommendedName>
        <fullName evidence="4 5">Large ribosomal subunit protein uL29</fullName>
    </recommendedName>
</protein>
<comment type="caution">
    <text evidence="6">The sequence shown here is derived from an EMBL/GenBank/DDBJ whole genome shotgun (WGS) entry which is preliminary data.</text>
</comment>
<keyword evidence="3 5" id="KW-0687">Ribonucleoprotein</keyword>
<evidence type="ECO:0000256" key="1">
    <source>
        <dbReference type="ARBA" id="ARBA00009254"/>
    </source>
</evidence>
<dbReference type="SUPFAM" id="SSF46561">
    <property type="entry name" value="Ribosomal protein L29 (L29p)"/>
    <property type="match status" value="1"/>
</dbReference>
<dbReference type="EMBL" id="QQBG01000017">
    <property type="protein sequence ID" value="RDB31386.1"/>
    <property type="molecule type" value="Genomic_DNA"/>
</dbReference>
<dbReference type="GO" id="GO:0003735">
    <property type="term" value="F:structural constituent of ribosome"/>
    <property type="evidence" value="ECO:0007669"/>
    <property type="project" value="InterPro"/>
</dbReference>
<dbReference type="PROSITE" id="PS00579">
    <property type="entry name" value="RIBOSOMAL_L29"/>
    <property type="match status" value="1"/>
</dbReference>
<evidence type="ECO:0000313" key="7">
    <source>
        <dbReference type="Proteomes" id="UP000253816"/>
    </source>
</evidence>
<dbReference type="InterPro" id="IPR036049">
    <property type="entry name" value="Ribosomal_uL29_sf"/>
</dbReference>
<dbReference type="AlphaFoldDB" id="A0A369KK62"/>